<dbReference type="PANTHER" id="PTHR43498:SF1">
    <property type="entry name" value="COB--COM HETERODISULFIDE REDUCTASE IRON-SULFUR SUBUNIT A"/>
    <property type="match status" value="1"/>
</dbReference>
<comment type="cofactor">
    <cofactor evidence="1">
        <name>FAD</name>
        <dbReference type="ChEBI" id="CHEBI:57692"/>
    </cofactor>
</comment>
<keyword evidence="8" id="KW-0411">Iron-sulfur</keyword>
<dbReference type="PROSITE" id="PS00198">
    <property type="entry name" value="4FE4S_FER_1"/>
    <property type="match status" value="4"/>
</dbReference>
<dbReference type="SUPFAM" id="SSF51905">
    <property type="entry name" value="FAD/NAD(P)-binding domain"/>
    <property type="match status" value="1"/>
</dbReference>
<evidence type="ECO:0000256" key="7">
    <source>
        <dbReference type="ARBA" id="ARBA00023004"/>
    </source>
</evidence>
<keyword evidence="6" id="KW-0560">Oxidoreductase</keyword>
<keyword evidence="4" id="KW-0479">Metal-binding</keyword>
<keyword evidence="5" id="KW-0285">Flavoprotein</keyword>
<dbReference type="InterPro" id="IPR017900">
    <property type="entry name" value="4Fe4S_Fe_S_CS"/>
</dbReference>
<dbReference type="GO" id="GO:0051539">
    <property type="term" value="F:4 iron, 4 sulfur cluster binding"/>
    <property type="evidence" value="ECO:0007669"/>
    <property type="project" value="UniProtKB-KW"/>
</dbReference>
<evidence type="ECO:0000313" key="11">
    <source>
        <dbReference type="Proteomes" id="UP000177025"/>
    </source>
</evidence>
<sequence>EKAKSLIIAAVEKMKAANPEQTKVFDIKNKDALIIGGGVAGIEVASQLAHNGINVNLIERTPFLGGMVASLDRLYPEGTPYSHTLMPHIANLLSSPNINYHFNTELSSIQGNVGNYSVMVSSRSRGVINCSNCGKCVDVCPVEINDAGKKRKAIYYIPTFPDTFAVDWDTCTKCGECIKVCEGKIELDDRRAERQINAGAVVVATGLNWYDLNKVEEYGYERLSGVMSTIEFERAVAAGTLKPKKVVIICCAGSRDSRHLLYCSKVCCFLALKEAKLVIDRYPNTQVYIAVMDMRSHGTFEYLYNTVRERGVSFVRGKPSEVIPRDGNLIVRTEDLYTNELLEIEADTVVLSAGFVADKITFGKLGIELNNDFPILFENAALGNTQLPRGIFSAGSATFPAGVRDTLIDARKAAFSVLNLLRQDNIITKMPNAVINEDFCSVCKMCISTCPYGAISIIDEKIRVNKELCMGCGICASTCPANASQLEGFNVQALRNQISALIKRGDILALLCKWSAYNATDRAAYDKYSYPENVKIIRVPCSGAVDTSHIMEALVKGAKGVLIGGCYPHSCHYANGNFRAKTREQLLSLNLGLMGFDKKRVRLEWIGKDEAQKFVDIVMEMNE</sequence>
<dbReference type="GO" id="GO:0016491">
    <property type="term" value="F:oxidoreductase activity"/>
    <property type="evidence" value="ECO:0007669"/>
    <property type="project" value="UniProtKB-KW"/>
</dbReference>
<feature type="non-terminal residue" evidence="10">
    <location>
        <position position="1"/>
    </location>
</feature>
<protein>
    <recommendedName>
        <fullName evidence="9">4Fe-4S ferredoxin-type domain-containing protein</fullName>
    </recommendedName>
</protein>
<dbReference type="EMBL" id="MEUM01000116">
    <property type="protein sequence ID" value="OGC41229.1"/>
    <property type="molecule type" value="Genomic_DNA"/>
</dbReference>
<dbReference type="InterPro" id="IPR039650">
    <property type="entry name" value="HdrA-like"/>
</dbReference>
<dbReference type="Gene3D" id="3.40.50.720">
    <property type="entry name" value="NAD(P)-binding Rossmann-like Domain"/>
    <property type="match status" value="1"/>
</dbReference>
<dbReference type="GO" id="GO:0046872">
    <property type="term" value="F:metal ion binding"/>
    <property type="evidence" value="ECO:0007669"/>
    <property type="project" value="UniProtKB-KW"/>
</dbReference>
<dbReference type="PROSITE" id="PS51379">
    <property type="entry name" value="4FE4S_FER_2"/>
    <property type="match status" value="4"/>
</dbReference>
<dbReference type="InterPro" id="IPR036188">
    <property type="entry name" value="FAD/NAD-bd_sf"/>
</dbReference>
<comment type="similarity">
    <text evidence="2">Belongs to the HdrA family.</text>
</comment>
<gene>
    <name evidence="10" type="ORF">A2Y85_02145</name>
</gene>
<feature type="domain" description="4Fe-4S ferredoxin-type" evidence="9">
    <location>
        <begin position="431"/>
        <end position="459"/>
    </location>
</feature>
<dbReference type="Proteomes" id="UP000177025">
    <property type="component" value="Unassembled WGS sequence"/>
</dbReference>
<evidence type="ECO:0000256" key="6">
    <source>
        <dbReference type="ARBA" id="ARBA00023002"/>
    </source>
</evidence>
<feature type="domain" description="4Fe-4S ferredoxin-type" evidence="9">
    <location>
        <begin position="129"/>
        <end position="150"/>
    </location>
</feature>
<keyword evidence="3" id="KW-0004">4Fe-4S</keyword>
<keyword evidence="5" id="KW-0274">FAD</keyword>
<dbReference type="Pfam" id="PF12831">
    <property type="entry name" value="FAD_oxidored"/>
    <property type="match status" value="1"/>
</dbReference>
<evidence type="ECO:0000256" key="3">
    <source>
        <dbReference type="ARBA" id="ARBA00022485"/>
    </source>
</evidence>
<reference evidence="10 11" key="1">
    <citation type="journal article" date="2016" name="Nat. Commun.">
        <title>Thousands of microbial genomes shed light on interconnected biogeochemical processes in an aquifer system.</title>
        <authorList>
            <person name="Anantharaman K."/>
            <person name="Brown C.T."/>
            <person name="Hug L.A."/>
            <person name="Sharon I."/>
            <person name="Castelle C.J."/>
            <person name="Probst A.J."/>
            <person name="Thomas B.C."/>
            <person name="Singh A."/>
            <person name="Wilkins M.J."/>
            <person name="Karaoz U."/>
            <person name="Brodie E.L."/>
            <person name="Williams K.H."/>
            <person name="Hubbard S.S."/>
            <person name="Banfield J.F."/>
        </authorList>
    </citation>
    <scope>NUCLEOTIDE SEQUENCE [LARGE SCALE GENOMIC DNA]</scope>
</reference>
<dbReference type="InterPro" id="IPR017896">
    <property type="entry name" value="4Fe4S_Fe-S-bd"/>
</dbReference>
<comment type="caution">
    <text evidence="10">The sequence shown here is derived from an EMBL/GenBank/DDBJ whole genome shotgun (WGS) entry which is preliminary data.</text>
</comment>
<dbReference type="Gene3D" id="3.30.70.20">
    <property type="match status" value="2"/>
</dbReference>
<organism evidence="10 11">
    <name type="scientific">candidate division WOR-3 bacterium RBG_13_43_14</name>
    <dbReference type="NCBI Taxonomy" id="1802590"/>
    <lineage>
        <taxon>Bacteria</taxon>
        <taxon>Bacteria division WOR-3</taxon>
    </lineage>
</organism>
<feature type="domain" description="4Fe-4S ferredoxin-type" evidence="9">
    <location>
        <begin position="162"/>
        <end position="190"/>
    </location>
</feature>
<proteinExistence type="inferred from homology"/>
<dbReference type="InterPro" id="IPR003813">
    <property type="entry name" value="MvhD/FlpD"/>
</dbReference>
<feature type="domain" description="4Fe-4S ferredoxin-type" evidence="9">
    <location>
        <begin position="460"/>
        <end position="489"/>
    </location>
</feature>
<evidence type="ECO:0000256" key="1">
    <source>
        <dbReference type="ARBA" id="ARBA00001974"/>
    </source>
</evidence>
<accession>A0A1F4U8K8</accession>
<keyword evidence="7" id="KW-0408">Iron</keyword>
<evidence type="ECO:0000313" key="10">
    <source>
        <dbReference type="EMBL" id="OGC41229.1"/>
    </source>
</evidence>
<dbReference type="AlphaFoldDB" id="A0A1F4U8K8"/>
<evidence type="ECO:0000256" key="5">
    <source>
        <dbReference type="ARBA" id="ARBA00022827"/>
    </source>
</evidence>
<evidence type="ECO:0000259" key="9">
    <source>
        <dbReference type="PROSITE" id="PS51379"/>
    </source>
</evidence>
<evidence type="ECO:0000256" key="2">
    <source>
        <dbReference type="ARBA" id="ARBA00006561"/>
    </source>
</evidence>
<evidence type="ECO:0000256" key="4">
    <source>
        <dbReference type="ARBA" id="ARBA00022723"/>
    </source>
</evidence>
<dbReference type="Pfam" id="PF12838">
    <property type="entry name" value="Fer4_7"/>
    <property type="match status" value="2"/>
</dbReference>
<evidence type="ECO:0000256" key="8">
    <source>
        <dbReference type="ARBA" id="ARBA00023014"/>
    </source>
</evidence>
<dbReference type="SUPFAM" id="SSF54862">
    <property type="entry name" value="4Fe-4S ferredoxins"/>
    <property type="match status" value="2"/>
</dbReference>
<dbReference type="PANTHER" id="PTHR43498">
    <property type="entry name" value="FERREDOXIN:COB-COM HETERODISULFIDE REDUCTASE SUBUNIT A"/>
    <property type="match status" value="1"/>
</dbReference>
<dbReference type="Pfam" id="PF02662">
    <property type="entry name" value="FlpD"/>
    <property type="match status" value="1"/>
</dbReference>
<name>A0A1F4U8K8_UNCW3</name>